<proteinExistence type="predicted"/>
<evidence type="ECO:0000313" key="4">
    <source>
        <dbReference type="Proteomes" id="UP000182624"/>
    </source>
</evidence>
<dbReference type="PROSITE" id="PS51482">
    <property type="entry name" value="DEGV"/>
    <property type="match status" value="1"/>
</dbReference>
<dbReference type="InterPro" id="IPR003797">
    <property type="entry name" value="DegV"/>
</dbReference>
<reference evidence="4" key="1">
    <citation type="submission" date="2016-10" db="EMBL/GenBank/DDBJ databases">
        <authorList>
            <person name="Varghese N."/>
            <person name="Submissions S."/>
        </authorList>
    </citation>
    <scope>NUCLEOTIDE SEQUENCE [LARGE SCALE GENOMIC DNA]</scope>
    <source>
        <strain evidence="4">P18</strain>
    </source>
</reference>
<dbReference type="Proteomes" id="UP000182624">
    <property type="component" value="Unassembled WGS sequence"/>
</dbReference>
<dbReference type="AlphaFoldDB" id="A0A1I5R011"/>
<dbReference type="Pfam" id="PF02645">
    <property type="entry name" value="DegV"/>
    <property type="match status" value="1"/>
</dbReference>
<keyword evidence="4" id="KW-1185">Reference proteome</keyword>
<dbReference type="EMBL" id="FOXO01000003">
    <property type="protein sequence ID" value="SFP51839.1"/>
    <property type="molecule type" value="Genomic_DNA"/>
</dbReference>
<dbReference type="Gene3D" id="2.20.28.50">
    <property type="entry name" value="degv family protein"/>
    <property type="match status" value="1"/>
</dbReference>
<dbReference type="GO" id="GO:0008289">
    <property type="term" value="F:lipid binding"/>
    <property type="evidence" value="ECO:0007669"/>
    <property type="project" value="UniProtKB-KW"/>
</dbReference>
<dbReference type="SUPFAM" id="SSF82549">
    <property type="entry name" value="DAK1/DegV-like"/>
    <property type="match status" value="1"/>
</dbReference>
<dbReference type="PANTHER" id="PTHR33434:SF3">
    <property type="entry name" value="DEGV DOMAIN-CONTAINING PROTEIN YITS"/>
    <property type="match status" value="1"/>
</dbReference>
<dbReference type="Gene3D" id="3.30.1180.10">
    <property type="match status" value="1"/>
</dbReference>
<organism evidence="3 4">
    <name type="scientific">Butyrivibrio proteoclasticus</name>
    <dbReference type="NCBI Taxonomy" id="43305"/>
    <lineage>
        <taxon>Bacteria</taxon>
        <taxon>Bacillati</taxon>
        <taxon>Bacillota</taxon>
        <taxon>Clostridia</taxon>
        <taxon>Lachnospirales</taxon>
        <taxon>Lachnospiraceae</taxon>
        <taxon>Butyrivibrio</taxon>
    </lineage>
</organism>
<dbReference type="InterPro" id="IPR043168">
    <property type="entry name" value="DegV_C"/>
</dbReference>
<evidence type="ECO:0000256" key="1">
    <source>
        <dbReference type="ARBA" id="ARBA00003238"/>
    </source>
</evidence>
<evidence type="ECO:0000313" key="3">
    <source>
        <dbReference type="EMBL" id="SFP51839.1"/>
    </source>
</evidence>
<dbReference type="RefSeq" id="WP_074884369.1">
    <property type="nucleotide sequence ID" value="NZ_FOXO01000003.1"/>
</dbReference>
<gene>
    <name evidence="3" type="ORF">SAMN04487928_10348</name>
</gene>
<comment type="function">
    <text evidence="1">May bind long-chain fatty acids, such as palmitate, and may play a role in lipid transport or fatty acid metabolism.</text>
</comment>
<sequence>MSNYILSCCSTADLTNEHFNKRDINYICFHFEIDGTEFQDDLGKSIPFKEFYTMMANGSITKTSQVSAGEYIEYFEKFLKEGKDIIHLTLSSGISGTLNSATIAKEQLKEKYPDRKIYVVDSLAASAGYGLLMDKLADLRDEGMSIDSLYEWVIEHKLECQHWFFVSDLKYLVRGGRVSKVAGTIGNVLNICPLMNVDYQGHLIVRSKIRGKNAVMKAQVQKMVELAKNGTDYDGECYISNSDCYEDAKAVADMVEEKFPKLKGRVKIFSIGTTIGSHTGPGTVALFFWGDKRID</sequence>
<dbReference type="Gene3D" id="3.40.50.10440">
    <property type="entry name" value="Dihydroxyacetone kinase, domain 1"/>
    <property type="match status" value="1"/>
</dbReference>
<dbReference type="NCBIfam" id="TIGR00762">
    <property type="entry name" value="DegV"/>
    <property type="match status" value="1"/>
</dbReference>
<keyword evidence="2" id="KW-0446">Lipid-binding</keyword>
<dbReference type="OrthoDB" id="9780660at2"/>
<dbReference type="InterPro" id="IPR050270">
    <property type="entry name" value="DegV_domain_contain"/>
</dbReference>
<dbReference type="PANTHER" id="PTHR33434">
    <property type="entry name" value="DEGV DOMAIN-CONTAINING PROTEIN DR_1986-RELATED"/>
    <property type="match status" value="1"/>
</dbReference>
<name>A0A1I5R011_9FIRM</name>
<evidence type="ECO:0000256" key="2">
    <source>
        <dbReference type="ARBA" id="ARBA00023121"/>
    </source>
</evidence>
<accession>A0A1I5R011</accession>
<protein>
    <submittedName>
        <fullName evidence="3">EDD domain protein, DegV family</fullName>
    </submittedName>
</protein>